<dbReference type="OrthoDB" id="2319897at2"/>
<dbReference type="AlphaFoldDB" id="A0A660DZB9"/>
<name>A0A660DZB9_9LACO</name>
<dbReference type="Proteomes" id="UP000289996">
    <property type="component" value="Unassembled WGS sequence"/>
</dbReference>
<gene>
    <name evidence="2" type="ORF">MUDAN_MDHGFNIF_00861</name>
</gene>
<feature type="transmembrane region" description="Helical" evidence="1">
    <location>
        <begin position="53"/>
        <end position="72"/>
    </location>
</feature>
<reference evidence="2 3" key="1">
    <citation type="submission" date="2018-11" db="EMBL/GenBank/DDBJ databases">
        <authorList>
            <person name="Wuyts S."/>
        </authorList>
    </citation>
    <scope>NUCLEOTIDE SEQUENCE [LARGE SCALE GENOMIC DNA]</scope>
    <source>
        <strain evidence="2">Lactobacillus mudanjiangensis AMBF249</strain>
    </source>
</reference>
<evidence type="ECO:0000313" key="3">
    <source>
        <dbReference type="Proteomes" id="UP000289996"/>
    </source>
</evidence>
<keyword evidence="1" id="KW-0472">Membrane</keyword>
<keyword evidence="1" id="KW-0812">Transmembrane</keyword>
<feature type="transmembrane region" description="Helical" evidence="1">
    <location>
        <begin position="29"/>
        <end position="47"/>
    </location>
</feature>
<sequence>MDKVTIILWIVVIISTVFQYIEGYFYQKMLSWVLPIIYSASLAWLYFNGKHMTIFPLLLAFVIGNIWFYAYYVSGRNKHDKKLIK</sequence>
<evidence type="ECO:0000256" key="1">
    <source>
        <dbReference type="SAM" id="Phobius"/>
    </source>
</evidence>
<evidence type="ECO:0000313" key="2">
    <source>
        <dbReference type="EMBL" id="VDG29180.1"/>
    </source>
</evidence>
<feature type="transmembrane region" description="Helical" evidence="1">
    <location>
        <begin position="6"/>
        <end position="22"/>
    </location>
</feature>
<keyword evidence="3" id="KW-1185">Reference proteome</keyword>
<keyword evidence="1" id="KW-1133">Transmembrane helix</keyword>
<accession>A0A660DZB9</accession>
<proteinExistence type="predicted"/>
<protein>
    <submittedName>
        <fullName evidence="2">Prophage P3 protein 13 [Lactobacillus plantarum WCFS1]</fullName>
    </submittedName>
</protein>
<dbReference type="EMBL" id="UYIG01000130">
    <property type="protein sequence ID" value="VDG29180.1"/>
    <property type="molecule type" value="Genomic_DNA"/>
</dbReference>
<dbReference type="RefSeq" id="WP_130844262.1">
    <property type="nucleotide sequence ID" value="NZ_BJDY01000003.1"/>
</dbReference>
<organism evidence="2 3">
    <name type="scientific">Lactiplantibacillus mudanjiangensis</name>
    <dbReference type="NCBI Taxonomy" id="1296538"/>
    <lineage>
        <taxon>Bacteria</taxon>
        <taxon>Bacillati</taxon>
        <taxon>Bacillota</taxon>
        <taxon>Bacilli</taxon>
        <taxon>Lactobacillales</taxon>
        <taxon>Lactobacillaceae</taxon>
        <taxon>Lactiplantibacillus</taxon>
    </lineage>
</organism>